<dbReference type="Proteomes" id="UP000466024">
    <property type="component" value="Unassembled WGS sequence"/>
</dbReference>
<sequence length="151" mass="16945">MTGIGEAVTAVRGAYTIARAAKDVTDKVKLDTAVSEVLDALGNAQSALLALQQHHFELLDENRQLKERLAKEARFDRYYIEKTPMGGLVLRLKPEEVTSQQPDHRACPNCREHGRLSMLAEEDLFYRCLVKDCGFLAEHTESPNLGIDPMY</sequence>
<proteinExistence type="predicted"/>
<protein>
    <submittedName>
        <fullName evidence="1">Uncharacterized protein</fullName>
    </submittedName>
</protein>
<organism evidence="1 2">
    <name type="scientific">Salinicola corii</name>
    <dbReference type="NCBI Taxonomy" id="2606937"/>
    <lineage>
        <taxon>Bacteria</taxon>
        <taxon>Pseudomonadati</taxon>
        <taxon>Pseudomonadota</taxon>
        <taxon>Gammaproteobacteria</taxon>
        <taxon>Oceanospirillales</taxon>
        <taxon>Halomonadaceae</taxon>
        <taxon>Salinicola</taxon>
    </lineage>
</organism>
<keyword evidence="2" id="KW-1185">Reference proteome</keyword>
<gene>
    <name evidence="1" type="ORF">F0A16_03995</name>
</gene>
<reference evidence="1 2" key="1">
    <citation type="submission" date="2019-08" db="EMBL/GenBank/DDBJ databases">
        <title>Bioinformatics analysis of the strain L3 and L5.</title>
        <authorList>
            <person name="Li X."/>
        </authorList>
    </citation>
    <scope>NUCLEOTIDE SEQUENCE [LARGE SCALE GENOMIC DNA]</scope>
    <source>
        <strain evidence="1 2">L3</strain>
    </source>
</reference>
<dbReference type="EMBL" id="VTPX01000002">
    <property type="protein sequence ID" value="KAA0019518.1"/>
    <property type="molecule type" value="Genomic_DNA"/>
</dbReference>
<comment type="caution">
    <text evidence="1">The sequence shown here is derived from an EMBL/GenBank/DDBJ whole genome shotgun (WGS) entry which is preliminary data.</text>
</comment>
<evidence type="ECO:0000313" key="2">
    <source>
        <dbReference type="Proteomes" id="UP000466024"/>
    </source>
</evidence>
<dbReference type="AlphaFoldDB" id="A0A640WGU1"/>
<evidence type="ECO:0000313" key="1">
    <source>
        <dbReference type="EMBL" id="KAA0019518.1"/>
    </source>
</evidence>
<dbReference type="RefSeq" id="WP_149434122.1">
    <property type="nucleotide sequence ID" value="NZ_VTPX01000002.1"/>
</dbReference>
<accession>A0A640WGU1</accession>
<name>A0A640WGU1_9GAMM</name>